<dbReference type="RefSeq" id="WP_201685883.1">
    <property type="nucleotide sequence ID" value="NZ_JAEQNA010000009.1"/>
</dbReference>
<reference evidence="1" key="1">
    <citation type="submission" date="2021-01" db="EMBL/GenBank/DDBJ databases">
        <title>Ramlibacter sp. strain AW1 16S ribosomal RNA gene Genome sequencing and assembly.</title>
        <authorList>
            <person name="Kang M."/>
        </authorList>
    </citation>
    <scope>NUCLEOTIDE SEQUENCE</scope>
    <source>
        <strain evidence="1">AW1</strain>
    </source>
</reference>
<gene>
    <name evidence="1" type="ORF">JI739_20615</name>
</gene>
<organism evidence="1 2">
    <name type="scientific">Ramlibacter aurantiacus</name>
    <dbReference type="NCBI Taxonomy" id="2801330"/>
    <lineage>
        <taxon>Bacteria</taxon>
        <taxon>Pseudomonadati</taxon>
        <taxon>Pseudomonadota</taxon>
        <taxon>Betaproteobacteria</taxon>
        <taxon>Burkholderiales</taxon>
        <taxon>Comamonadaceae</taxon>
        <taxon>Ramlibacter</taxon>
    </lineage>
</organism>
<protein>
    <submittedName>
        <fullName evidence="1">DUF3047 domain-containing protein</fullName>
    </submittedName>
</protein>
<evidence type="ECO:0000313" key="2">
    <source>
        <dbReference type="Proteomes" id="UP000613011"/>
    </source>
</evidence>
<sequence>MSRDWKLIAVPLIAALVGGCATTPPGVEIGRSPWAEESRLAGAAVEPRGPWHHQAFPGKKRTTFSYARKDGRHAVRAQSAASASALRQRLHVPPHALGQLRFSWWVPALIEQADMRLRDADDSPVRVVLVFEGDRSRLSPRNAMLSELAQAVTGEPLPYATLMYVWSNQRPVGDVIVNPRTDRIRKLVVQSGGDKLKHWLDYERDIRSDFERVFGEPPGALVGLGLMTDSDNTGAHTQAWYGPVKLSTSRGTEAEGGTF</sequence>
<evidence type="ECO:0000313" key="1">
    <source>
        <dbReference type="EMBL" id="MBL0422750.1"/>
    </source>
</evidence>
<proteinExistence type="predicted"/>
<dbReference type="PROSITE" id="PS51257">
    <property type="entry name" value="PROKAR_LIPOPROTEIN"/>
    <property type="match status" value="1"/>
</dbReference>
<comment type="caution">
    <text evidence="1">The sequence shown here is derived from an EMBL/GenBank/DDBJ whole genome shotgun (WGS) entry which is preliminary data.</text>
</comment>
<name>A0A937D5I8_9BURK</name>
<dbReference type="Pfam" id="PF11249">
    <property type="entry name" value="DUF3047"/>
    <property type="match status" value="1"/>
</dbReference>
<dbReference type="EMBL" id="JAEQNA010000009">
    <property type="protein sequence ID" value="MBL0422750.1"/>
    <property type="molecule type" value="Genomic_DNA"/>
</dbReference>
<accession>A0A937D5I8</accession>
<dbReference type="AlphaFoldDB" id="A0A937D5I8"/>
<dbReference type="Proteomes" id="UP000613011">
    <property type="component" value="Unassembled WGS sequence"/>
</dbReference>
<keyword evidence="2" id="KW-1185">Reference proteome</keyword>
<dbReference type="InterPro" id="IPR021409">
    <property type="entry name" value="DUF3047"/>
</dbReference>